<evidence type="ECO:0000313" key="2">
    <source>
        <dbReference type="EMBL" id="NSJ49913.1"/>
    </source>
</evidence>
<gene>
    <name evidence="2" type="ORF">G5B36_14555</name>
    <name evidence="1" type="ORF">L0N08_22365</name>
</gene>
<dbReference type="EMBL" id="JAAITT010000020">
    <property type="protein sequence ID" value="NSJ49913.1"/>
    <property type="molecule type" value="Genomic_DNA"/>
</dbReference>
<evidence type="ECO:0000313" key="1">
    <source>
        <dbReference type="EMBL" id="MCG4748169.1"/>
    </source>
</evidence>
<organism evidence="1 4">
    <name type="scientific">Enterocloster aldenensis</name>
    <dbReference type="NCBI Taxonomy" id="358742"/>
    <lineage>
        <taxon>Bacteria</taxon>
        <taxon>Bacillati</taxon>
        <taxon>Bacillota</taxon>
        <taxon>Clostridia</taxon>
        <taxon>Lachnospirales</taxon>
        <taxon>Lachnospiraceae</taxon>
        <taxon>Enterocloster</taxon>
    </lineage>
</organism>
<dbReference type="Proteomes" id="UP000669239">
    <property type="component" value="Unassembled WGS sequence"/>
</dbReference>
<dbReference type="RefSeq" id="WP_165642122.1">
    <property type="nucleotide sequence ID" value="NZ_JAAITT010000020.1"/>
</dbReference>
<evidence type="ECO:0000313" key="3">
    <source>
        <dbReference type="Proteomes" id="UP000669239"/>
    </source>
</evidence>
<reference evidence="1" key="3">
    <citation type="submission" date="2022-01" db="EMBL/GenBank/DDBJ databases">
        <title>Collection of gut derived symbiotic bacterial strains cultured from healthy donors.</title>
        <authorList>
            <person name="Lin H."/>
            <person name="Kohout C."/>
            <person name="Waligurski E."/>
            <person name="Pamer E.G."/>
        </authorList>
    </citation>
    <scope>NUCLEOTIDE SEQUENCE</scope>
    <source>
        <strain evidence="1">DFI.6.55</strain>
    </source>
</reference>
<reference evidence="2" key="2">
    <citation type="submission" date="2020-02" db="EMBL/GenBank/DDBJ databases">
        <authorList>
            <person name="Littmann E."/>
            <person name="Sorbara M."/>
        </authorList>
    </citation>
    <scope>NUCLEOTIDE SEQUENCE</scope>
    <source>
        <strain evidence="2">MSK.1.17</strain>
    </source>
</reference>
<proteinExistence type="predicted"/>
<dbReference type="EMBL" id="JAKNGE010000033">
    <property type="protein sequence ID" value="MCG4748169.1"/>
    <property type="molecule type" value="Genomic_DNA"/>
</dbReference>
<keyword evidence="3" id="KW-1185">Reference proteome</keyword>
<protein>
    <submittedName>
        <fullName evidence="1">Uncharacterized protein</fullName>
    </submittedName>
</protein>
<evidence type="ECO:0000313" key="4">
    <source>
        <dbReference type="Proteomes" id="UP001299608"/>
    </source>
</evidence>
<dbReference type="AlphaFoldDB" id="A0AAW5C7D3"/>
<name>A0AAW5C7D3_9FIRM</name>
<dbReference type="Proteomes" id="UP001299608">
    <property type="component" value="Unassembled WGS sequence"/>
</dbReference>
<accession>A0AAW5C7D3</accession>
<comment type="caution">
    <text evidence="1">The sequence shown here is derived from an EMBL/GenBank/DDBJ whole genome shotgun (WGS) entry which is preliminary data.</text>
</comment>
<sequence length="80" mass="8766">MANKKGCTACSTVLDMFLHTLNTGIIKFSNISMKKFATNPGPDILKTIFMGGMDRNGMGGWEYCGNFMGDMGMESISRNE</sequence>
<reference evidence="2 3" key="1">
    <citation type="journal article" date="2020" name="Cell Host Microbe">
        <title>Functional and Genomic Variation between Human-Derived Isolates of Lachnospiraceae Reveals Inter- and Intra-Species Diversity.</title>
        <authorList>
            <person name="Sorbara M.T."/>
            <person name="Littmann E.R."/>
            <person name="Fontana E."/>
            <person name="Moody T.U."/>
            <person name="Kohout C.E."/>
            <person name="Gjonbalaj M."/>
            <person name="Eaton V."/>
            <person name="Seok R."/>
            <person name="Leiner I.M."/>
            <person name="Pamer E.G."/>
        </authorList>
    </citation>
    <scope>NUCLEOTIDE SEQUENCE [LARGE SCALE GENOMIC DNA]</scope>
    <source>
        <strain evidence="2 3">MSK.1.17</strain>
    </source>
</reference>